<dbReference type="Ensembl" id="ENSCMUT00000032722.1">
    <property type="protein sequence ID" value="ENSCMUP00000035022.1"/>
    <property type="gene ID" value="ENSCMUG00000019208.1"/>
</dbReference>
<dbReference type="PANTHER" id="PTHR11481:SF64">
    <property type="entry name" value="FC RECEPTOR-LIKE PROTEIN 4"/>
    <property type="match status" value="1"/>
</dbReference>
<dbReference type="Gene3D" id="2.60.40.10">
    <property type="entry name" value="Immunoglobulins"/>
    <property type="match status" value="1"/>
</dbReference>
<dbReference type="SMART" id="SM00409">
    <property type="entry name" value="IG"/>
    <property type="match status" value="1"/>
</dbReference>
<dbReference type="Pfam" id="PF13895">
    <property type="entry name" value="Ig_2"/>
    <property type="match status" value="1"/>
</dbReference>
<reference evidence="5" key="1">
    <citation type="submission" date="2019-10" db="EMBL/GenBank/DDBJ databases">
        <title>Corvus moneduloides (New Caledonian crow) genome, bCorMon1, primary haplotype.</title>
        <authorList>
            <person name="Rutz C."/>
            <person name="Fungtammasan C."/>
            <person name="Mountcastle J."/>
            <person name="Formenti G."/>
            <person name="Chow W."/>
            <person name="Howe K."/>
            <person name="Steele M.P."/>
            <person name="Fernandes J."/>
            <person name="Gilbert M.T.P."/>
            <person name="Fedrigo O."/>
            <person name="Jarvis E.D."/>
            <person name="Gemmell N."/>
        </authorList>
    </citation>
    <scope>NUCLEOTIDE SEQUENCE [LARGE SCALE GENOMIC DNA]</scope>
</reference>
<evidence type="ECO:0000256" key="3">
    <source>
        <dbReference type="SAM" id="MobiDB-lite"/>
    </source>
</evidence>
<feature type="region of interest" description="Disordered" evidence="3">
    <location>
        <begin position="226"/>
        <end position="245"/>
    </location>
</feature>
<organism evidence="4 5">
    <name type="scientific">Corvus moneduloides</name>
    <name type="common">New Caledonian crow</name>
    <dbReference type="NCBI Taxonomy" id="1196302"/>
    <lineage>
        <taxon>Eukaryota</taxon>
        <taxon>Metazoa</taxon>
        <taxon>Chordata</taxon>
        <taxon>Craniata</taxon>
        <taxon>Vertebrata</taxon>
        <taxon>Euteleostomi</taxon>
        <taxon>Archelosauria</taxon>
        <taxon>Archosauria</taxon>
        <taxon>Dinosauria</taxon>
        <taxon>Saurischia</taxon>
        <taxon>Theropoda</taxon>
        <taxon>Coelurosauria</taxon>
        <taxon>Aves</taxon>
        <taxon>Neognathae</taxon>
        <taxon>Neoaves</taxon>
        <taxon>Telluraves</taxon>
        <taxon>Australaves</taxon>
        <taxon>Passeriformes</taxon>
        <taxon>Corvoidea</taxon>
        <taxon>Corvidae</taxon>
        <taxon>Corvus</taxon>
    </lineage>
</organism>
<dbReference type="InterPro" id="IPR007110">
    <property type="entry name" value="Ig-like_dom"/>
</dbReference>
<keyword evidence="1" id="KW-0732">Signal</keyword>
<evidence type="ECO:0000256" key="1">
    <source>
        <dbReference type="ARBA" id="ARBA00022729"/>
    </source>
</evidence>
<dbReference type="InterPro" id="IPR050488">
    <property type="entry name" value="Ig_Fc_receptor"/>
</dbReference>
<dbReference type="InterPro" id="IPR003598">
    <property type="entry name" value="Ig_sub2"/>
</dbReference>
<dbReference type="PROSITE" id="PS50835">
    <property type="entry name" value="IG_LIKE"/>
    <property type="match status" value="1"/>
</dbReference>
<dbReference type="InterPro" id="IPR013783">
    <property type="entry name" value="Ig-like_fold"/>
</dbReference>
<name>A0A8U7NWL9_CORMO</name>
<dbReference type="InterPro" id="IPR036179">
    <property type="entry name" value="Ig-like_dom_sf"/>
</dbReference>
<dbReference type="GO" id="GO:0009897">
    <property type="term" value="C:external side of plasma membrane"/>
    <property type="evidence" value="ECO:0007669"/>
    <property type="project" value="TreeGrafter"/>
</dbReference>
<dbReference type="AlphaFoldDB" id="A0A8U7NWL9"/>
<protein>
    <submittedName>
        <fullName evidence="4">Uncharacterized protein</fullName>
    </submittedName>
</protein>
<keyword evidence="2" id="KW-1015">Disulfide bond</keyword>
<evidence type="ECO:0000313" key="5">
    <source>
        <dbReference type="Proteomes" id="UP000694553"/>
    </source>
</evidence>
<evidence type="ECO:0000313" key="4">
    <source>
        <dbReference type="Ensembl" id="ENSCMUP00000035022.1"/>
    </source>
</evidence>
<accession>A0A8U7NWL9</accession>
<reference evidence="4" key="2">
    <citation type="submission" date="2025-08" db="UniProtKB">
        <authorList>
            <consortium name="Ensembl"/>
        </authorList>
    </citation>
    <scope>IDENTIFICATION</scope>
</reference>
<dbReference type="GO" id="GO:0007166">
    <property type="term" value="P:cell surface receptor signaling pathway"/>
    <property type="evidence" value="ECO:0007669"/>
    <property type="project" value="TreeGrafter"/>
</dbReference>
<keyword evidence="5" id="KW-1185">Reference proteome</keyword>
<evidence type="ECO:0000256" key="2">
    <source>
        <dbReference type="ARBA" id="ARBA00023157"/>
    </source>
</evidence>
<dbReference type="SMART" id="SM00408">
    <property type="entry name" value="IGc2"/>
    <property type="match status" value="1"/>
</dbReference>
<feature type="region of interest" description="Disordered" evidence="3">
    <location>
        <begin position="255"/>
        <end position="281"/>
    </location>
</feature>
<dbReference type="PANTHER" id="PTHR11481">
    <property type="entry name" value="IMMUNOGLOBULIN FC RECEPTOR"/>
    <property type="match status" value="1"/>
</dbReference>
<dbReference type="SUPFAM" id="SSF48726">
    <property type="entry name" value="Immunoglobulin"/>
    <property type="match status" value="1"/>
</dbReference>
<reference evidence="4" key="3">
    <citation type="submission" date="2025-09" db="UniProtKB">
        <authorList>
            <consortium name="Ensembl"/>
        </authorList>
    </citation>
    <scope>IDENTIFICATION</scope>
</reference>
<dbReference type="Proteomes" id="UP000694553">
    <property type="component" value="Unassembled WGS sequence"/>
</dbReference>
<sequence length="301" mass="32084">SPPRCPHPALALAGWCPLSPAGGLGVPSLAPAGFPRALGGLRSMGHPPGVTRALPLHTGTSQSIPGRAEPNVGIGDPWCAGCDPIGASRCHRDPTDPRGVTGPPSLLVLQVPARALLEGDTVTLRCRSWQNKPVTWVSFYREEKQLQLFRDGTELSLSPLRLHHSGRYRCRGWVYSEVSWGWIKLESAPVTVTVHGEHPTAATLTPRHPHTSACGLSPCHLHLAAQRQRGGPRSPPGARRRPCGTFRHLPVHGHQPAGTGWAPHVPGVQPRAGTDGDTAGTLGHRWAHSGSLGLQHLLSDK</sequence>
<dbReference type="GO" id="GO:0004888">
    <property type="term" value="F:transmembrane signaling receptor activity"/>
    <property type="evidence" value="ECO:0007669"/>
    <property type="project" value="TreeGrafter"/>
</dbReference>
<dbReference type="InterPro" id="IPR003599">
    <property type="entry name" value="Ig_sub"/>
</dbReference>
<dbReference type="GO" id="GO:0006955">
    <property type="term" value="P:immune response"/>
    <property type="evidence" value="ECO:0007669"/>
    <property type="project" value="TreeGrafter"/>
</dbReference>
<feature type="compositionally biased region" description="Low complexity" evidence="3">
    <location>
        <begin position="272"/>
        <end position="281"/>
    </location>
</feature>
<proteinExistence type="predicted"/>